<dbReference type="EMBL" id="CP036434">
    <property type="protein sequence ID" value="QDV08542.1"/>
    <property type="molecule type" value="Genomic_DNA"/>
</dbReference>
<dbReference type="OrthoDB" id="9793396at2"/>
<dbReference type="Proteomes" id="UP000320390">
    <property type="component" value="Chromosome"/>
</dbReference>
<dbReference type="RefSeq" id="WP_145201390.1">
    <property type="nucleotide sequence ID" value="NZ_CP036434.1"/>
</dbReference>
<name>A0A518EWS0_9BACT</name>
<proteinExistence type="predicted"/>
<dbReference type="GO" id="GO:0030001">
    <property type="term" value="P:metal ion transport"/>
    <property type="evidence" value="ECO:0007669"/>
    <property type="project" value="InterPro"/>
</dbReference>
<dbReference type="GO" id="GO:0046872">
    <property type="term" value="F:metal ion binding"/>
    <property type="evidence" value="ECO:0007669"/>
    <property type="project" value="InterPro"/>
</dbReference>
<evidence type="ECO:0000313" key="3">
    <source>
        <dbReference type="Proteomes" id="UP000320390"/>
    </source>
</evidence>
<evidence type="ECO:0000256" key="1">
    <source>
        <dbReference type="SAM" id="SignalP"/>
    </source>
</evidence>
<organism evidence="2 3">
    <name type="scientific">Saltatorellus ferox</name>
    <dbReference type="NCBI Taxonomy" id="2528018"/>
    <lineage>
        <taxon>Bacteria</taxon>
        <taxon>Pseudomonadati</taxon>
        <taxon>Planctomycetota</taxon>
        <taxon>Planctomycetia</taxon>
        <taxon>Planctomycetia incertae sedis</taxon>
        <taxon>Saltatorellus</taxon>
    </lineage>
</organism>
<dbReference type="Pfam" id="PF01297">
    <property type="entry name" value="ZnuA"/>
    <property type="match status" value="1"/>
</dbReference>
<accession>A0A518EWS0</accession>
<dbReference type="Gene3D" id="3.40.50.1980">
    <property type="entry name" value="Nitrogenase molybdenum iron protein domain"/>
    <property type="match status" value="1"/>
</dbReference>
<reference evidence="2 3" key="1">
    <citation type="submission" date="2019-02" db="EMBL/GenBank/DDBJ databases">
        <title>Deep-cultivation of Planctomycetes and their phenomic and genomic characterization uncovers novel biology.</title>
        <authorList>
            <person name="Wiegand S."/>
            <person name="Jogler M."/>
            <person name="Boedeker C."/>
            <person name="Pinto D."/>
            <person name="Vollmers J."/>
            <person name="Rivas-Marin E."/>
            <person name="Kohn T."/>
            <person name="Peeters S.H."/>
            <person name="Heuer A."/>
            <person name="Rast P."/>
            <person name="Oberbeckmann S."/>
            <person name="Bunk B."/>
            <person name="Jeske O."/>
            <person name="Meyerdierks A."/>
            <person name="Storesund J.E."/>
            <person name="Kallscheuer N."/>
            <person name="Luecker S."/>
            <person name="Lage O.M."/>
            <person name="Pohl T."/>
            <person name="Merkel B.J."/>
            <person name="Hornburger P."/>
            <person name="Mueller R.-W."/>
            <person name="Bruemmer F."/>
            <person name="Labrenz M."/>
            <person name="Spormann A.M."/>
            <person name="Op den Camp H."/>
            <person name="Overmann J."/>
            <person name="Amann R."/>
            <person name="Jetten M.S.M."/>
            <person name="Mascher T."/>
            <person name="Medema M.H."/>
            <person name="Devos D.P."/>
            <person name="Kaster A.-K."/>
            <person name="Ovreas L."/>
            <person name="Rohde M."/>
            <person name="Galperin M.Y."/>
            <person name="Jogler C."/>
        </authorList>
    </citation>
    <scope>NUCLEOTIDE SEQUENCE [LARGE SCALE GENOMIC DNA]</scope>
    <source>
        <strain evidence="2 3">Poly30</strain>
    </source>
</reference>
<keyword evidence="3" id="KW-1185">Reference proteome</keyword>
<sequence precursor="true">MPVPRFALLLAVALDGLSCGGASAPGAERAGIREVVTVASAPAELIAEVSVGPGLVERLGADASAGGWSPSNADLVSLVTARRVLLMGAEFEPWAQRAGLPPSRTITLGDGLSRDAFIATATVSHTHGQGPSHSHGGVVLTVWTDPAQLRAMVHGAGEMLAGVLEAPEAPDAATQAVKRHEAFEAEVAAYEAAIADLKERVGGRRLFAVAHGLEYVARAADAPLLVTLLEIEASGERNDHAAALLEQAAAEPGHAGVLVWLGPIDAPFEKIAKEGLGLTSVRVDLGLEGSGATLLSRMTKSLEGLSAAVAPR</sequence>
<dbReference type="InterPro" id="IPR006127">
    <property type="entry name" value="ZnuA-like"/>
</dbReference>
<feature type="signal peptide" evidence="1">
    <location>
        <begin position="1"/>
        <end position="24"/>
    </location>
</feature>
<feature type="chain" id="PRO_5021758998" evidence="1">
    <location>
        <begin position="25"/>
        <end position="312"/>
    </location>
</feature>
<gene>
    <name evidence="2" type="ORF">Poly30_40900</name>
</gene>
<protein>
    <submittedName>
        <fullName evidence="2">Periplasmic solute binding protein family protein</fullName>
    </submittedName>
</protein>
<dbReference type="SUPFAM" id="SSF53807">
    <property type="entry name" value="Helical backbone' metal receptor"/>
    <property type="match status" value="1"/>
</dbReference>
<keyword evidence="1" id="KW-0732">Signal</keyword>
<dbReference type="AlphaFoldDB" id="A0A518EWS0"/>
<evidence type="ECO:0000313" key="2">
    <source>
        <dbReference type="EMBL" id="QDV08542.1"/>
    </source>
</evidence>